<dbReference type="EMBL" id="CM027686">
    <property type="protein sequence ID" value="KAG0523609.1"/>
    <property type="molecule type" value="Genomic_DNA"/>
</dbReference>
<reference evidence="2" key="1">
    <citation type="journal article" date="2019" name="BMC Genomics">
        <title>A new reference genome for Sorghum bicolor reveals high levels of sequence similarity between sweet and grain genotypes: implications for the genetics of sugar metabolism.</title>
        <authorList>
            <person name="Cooper E.A."/>
            <person name="Brenton Z.W."/>
            <person name="Flinn B.S."/>
            <person name="Jenkins J."/>
            <person name="Shu S."/>
            <person name="Flowers D."/>
            <person name="Luo F."/>
            <person name="Wang Y."/>
            <person name="Xia P."/>
            <person name="Barry K."/>
            <person name="Daum C."/>
            <person name="Lipzen A."/>
            <person name="Yoshinaga Y."/>
            <person name="Schmutz J."/>
            <person name="Saski C."/>
            <person name="Vermerris W."/>
            <person name="Kresovich S."/>
        </authorList>
    </citation>
    <scope>NUCLEOTIDE SEQUENCE</scope>
</reference>
<accession>A0A921QKE6</accession>
<protein>
    <submittedName>
        <fullName evidence="2">Uncharacterized protein</fullName>
    </submittedName>
</protein>
<evidence type="ECO:0000313" key="2">
    <source>
        <dbReference type="EMBL" id="KAG0523609.1"/>
    </source>
</evidence>
<feature type="transmembrane region" description="Helical" evidence="1">
    <location>
        <begin position="156"/>
        <end position="178"/>
    </location>
</feature>
<organism evidence="2 3">
    <name type="scientific">Sorghum bicolor</name>
    <name type="common">Sorghum</name>
    <name type="synonym">Sorghum vulgare</name>
    <dbReference type="NCBI Taxonomy" id="4558"/>
    <lineage>
        <taxon>Eukaryota</taxon>
        <taxon>Viridiplantae</taxon>
        <taxon>Streptophyta</taxon>
        <taxon>Embryophyta</taxon>
        <taxon>Tracheophyta</taxon>
        <taxon>Spermatophyta</taxon>
        <taxon>Magnoliopsida</taxon>
        <taxon>Liliopsida</taxon>
        <taxon>Poales</taxon>
        <taxon>Poaceae</taxon>
        <taxon>PACMAD clade</taxon>
        <taxon>Panicoideae</taxon>
        <taxon>Andropogonodae</taxon>
        <taxon>Andropogoneae</taxon>
        <taxon>Sorghinae</taxon>
        <taxon>Sorghum</taxon>
    </lineage>
</organism>
<feature type="transmembrane region" description="Helical" evidence="1">
    <location>
        <begin position="32"/>
        <end position="56"/>
    </location>
</feature>
<keyword evidence="1" id="KW-0472">Membrane</keyword>
<evidence type="ECO:0000313" key="3">
    <source>
        <dbReference type="Proteomes" id="UP000807115"/>
    </source>
</evidence>
<feature type="transmembrane region" description="Helical" evidence="1">
    <location>
        <begin position="112"/>
        <end position="136"/>
    </location>
</feature>
<evidence type="ECO:0000256" key="1">
    <source>
        <dbReference type="SAM" id="Phobius"/>
    </source>
</evidence>
<reference evidence="2" key="2">
    <citation type="submission" date="2020-10" db="EMBL/GenBank/DDBJ databases">
        <authorList>
            <person name="Cooper E.A."/>
            <person name="Brenton Z.W."/>
            <person name="Flinn B.S."/>
            <person name="Jenkins J."/>
            <person name="Shu S."/>
            <person name="Flowers D."/>
            <person name="Luo F."/>
            <person name="Wang Y."/>
            <person name="Xia P."/>
            <person name="Barry K."/>
            <person name="Daum C."/>
            <person name="Lipzen A."/>
            <person name="Yoshinaga Y."/>
            <person name="Schmutz J."/>
            <person name="Saski C."/>
            <person name="Vermerris W."/>
            <person name="Kresovich S."/>
        </authorList>
    </citation>
    <scope>NUCLEOTIDE SEQUENCE</scope>
</reference>
<proteinExistence type="predicted"/>
<keyword evidence="1" id="KW-1133">Transmembrane helix</keyword>
<dbReference type="Proteomes" id="UP000807115">
    <property type="component" value="Chromosome 7"/>
</dbReference>
<feature type="transmembrane region" description="Helical" evidence="1">
    <location>
        <begin position="68"/>
        <end position="91"/>
    </location>
</feature>
<comment type="caution">
    <text evidence="2">The sequence shown here is derived from an EMBL/GenBank/DDBJ whole genome shotgun (WGS) entry which is preliminary data.</text>
</comment>
<sequence length="194" mass="20418">MAAVDAVMPAPPPPPPVPVARISRLALAAADAVLCLWIASLWILFASFAAVLIGRLACGWGCPVVDAAWTAVLVSLLFVAIVWPLAALLLSKFVEPFYIDQLEKGAAALEPLSDAVIIAHLIATMAFASLEVYGFLLKLLALAAKDSPTGRIASVIMDVPLLGISVMCCLVSIPGLAVRVWRMRRHGSASVVPI</sequence>
<keyword evidence="1" id="KW-0812">Transmembrane</keyword>
<dbReference type="AlphaFoldDB" id="A0A921QKE6"/>
<gene>
    <name evidence="2" type="ORF">BDA96_07G137500</name>
</gene>
<name>A0A921QKE6_SORBI</name>